<keyword evidence="21" id="KW-1185">Reference proteome</keyword>
<evidence type="ECO:0000256" key="8">
    <source>
        <dbReference type="ARBA" id="ARBA00012016"/>
    </source>
</evidence>
<keyword evidence="12 19" id="KW-0547">Nucleotide-binding</keyword>
<dbReference type="GO" id="GO:0008820">
    <property type="term" value="F:cobinamide phosphate guanylyltransferase activity"/>
    <property type="evidence" value="ECO:0007669"/>
    <property type="project" value="UniProtKB-EC"/>
</dbReference>
<keyword evidence="11 20" id="KW-0808">Transferase</keyword>
<keyword evidence="10" id="KW-0169">Cobalamin biosynthesis</keyword>
<evidence type="ECO:0000256" key="4">
    <source>
        <dbReference type="ARBA" id="ARBA00003889"/>
    </source>
</evidence>
<comment type="catalytic activity">
    <reaction evidence="2">
        <text>adenosylcob(III)inamide phosphate + GTP + H(+) = adenosylcob(III)inamide-GDP + diphosphate</text>
        <dbReference type="Rhea" id="RHEA:22712"/>
        <dbReference type="ChEBI" id="CHEBI:15378"/>
        <dbReference type="ChEBI" id="CHEBI:33019"/>
        <dbReference type="ChEBI" id="CHEBI:37565"/>
        <dbReference type="ChEBI" id="CHEBI:58502"/>
        <dbReference type="ChEBI" id="CHEBI:60487"/>
        <dbReference type="EC" id="2.7.7.62"/>
    </reaction>
</comment>
<comment type="pathway">
    <text evidence="6">Cofactor biosynthesis; adenosylcobalamin biosynthesis; adenosylcobalamin from cob(II)yrinate a,c-diamide: step 5/7.</text>
</comment>
<name>A0A1D7TK45_9BACT</name>
<evidence type="ECO:0000256" key="9">
    <source>
        <dbReference type="ARBA" id="ARBA00012523"/>
    </source>
</evidence>
<dbReference type="STRING" id="1193502.SHALO_1509"/>
<evidence type="ECO:0000256" key="16">
    <source>
        <dbReference type="ARBA" id="ARBA00029570"/>
    </source>
</evidence>
<evidence type="ECO:0000256" key="11">
    <source>
        <dbReference type="ARBA" id="ARBA00022679"/>
    </source>
</evidence>
<comment type="similarity">
    <text evidence="7">Belongs to the CobU/CobP family.</text>
</comment>
<sequence length="183" mass="20706">MITFITGGGRSGKSLFAEDRAKRYKNKCYVATAIAFDDEMKYRVKKHLEQRGSDWVTIEQYEGIAKALHVKAKDAQVVLVDCLTNLVSNMMIMNRDVDWETLSDEAVYEIEQEILEEVNALVLFGHEFAGEMIIVSNEVGMGLIPEYPLGRRFRDIAGRMNQHVARASDEAYLVVAGLPMKLK</sequence>
<evidence type="ECO:0000256" key="12">
    <source>
        <dbReference type="ARBA" id="ARBA00022741"/>
    </source>
</evidence>
<evidence type="ECO:0000256" key="3">
    <source>
        <dbReference type="ARBA" id="ARBA00001522"/>
    </source>
</evidence>
<dbReference type="UniPathway" id="UPA00148">
    <property type="reaction ID" value="UER00236"/>
</dbReference>
<protein>
    <recommendedName>
        <fullName evidence="16">Adenosylcobinamide kinase</fullName>
        <ecNumber evidence="8">2.7.1.156</ecNumber>
        <ecNumber evidence="9">2.7.7.62</ecNumber>
    </recommendedName>
    <alternativeName>
        <fullName evidence="17">Adenosylcobinamide-phosphate guanylyltransferase</fullName>
    </alternativeName>
</protein>
<evidence type="ECO:0000313" key="20">
    <source>
        <dbReference type="EMBL" id="AOO65284.1"/>
    </source>
</evidence>
<feature type="binding site" evidence="19">
    <location>
        <begin position="7"/>
        <end position="14"/>
    </location>
    <ligand>
        <name>GTP</name>
        <dbReference type="ChEBI" id="CHEBI:37565"/>
    </ligand>
</feature>
<evidence type="ECO:0000256" key="17">
    <source>
        <dbReference type="ARBA" id="ARBA00030571"/>
    </source>
</evidence>
<dbReference type="GO" id="GO:0005524">
    <property type="term" value="F:ATP binding"/>
    <property type="evidence" value="ECO:0007669"/>
    <property type="project" value="UniProtKB-KW"/>
</dbReference>
<accession>A0A1D7TK45</accession>
<dbReference type="RefSeq" id="WP_038533193.1">
    <property type="nucleotide sequence ID" value="NZ_CP017111.1"/>
</dbReference>
<dbReference type="EMBL" id="CP017111">
    <property type="protein sequence ID" value="AOO65284.1"/>
    <property type="molecule type" value="Genomic_DNA"/>
</dbReference>
<evidence type="ECO:0000256" key="13">
    <source>
        <dbReference type="ARBA" id="ARBA00022777"/>
    </source>
</evidence>
<dbReference type="GO" id="GO:0005525">
    <property type="term" value="F:GTP binding"/>
    <property type="evidence" value="ECO:0007669"/>
    <property type="project" value="UniProtKB-KW"/>
</dbReference>
<organism evidence="20 21">
    <name type="scientific">Sulfurospirillum halorespirans DSM 13726</name>
    <dbReference type="NCBI Taxonomy" id="1193502"/>
    <lineage>
        <taxon>Bacteria</taxon>
        <taxon>Pseudomonadati</taxon>
        <taxon>Campylobacterota</taxon>
        <taxon>Epsilonproteobacteria</taxon>
        <taxon>Campylobacterales</taxon>
        <taxon>Sulfurospirillaceae</taxon>
        <taxon>Sulfurospirillum</taxon>
    </lineage>
</organism>
<keyword evidence="15 19" id="KW-0342">GTP-binding</keyword>
<evidence type="ECO:0000256" key="10">
    <source>
        <dbReference type="ARBA" id="ARBA00022573"/>
    </source>
</evidence>
<proteinExistence type="inferred from homology"/>
<comment type="catalytic activity">
    <reaction evidence="3">
        <text>adenosylcob(III)inamide + GTP = adenosylcob(III)inamide phosphate + GDP + H(+)</text>
        <dbReference type="Rhea" id="RHEA:15765"/>
        <dbReference type="ChEBI" id="CHEBI:2480"/>
        <dbReference type="ChEBI" id="CHEBI:15378"/>
        <dbReference type="ChEBI" id="CHEBI:37565"/>
        <dbReference type="ChEBI" id="CHEBI:58189"/>
        <dbReference type="ChEBI" id="CHEBI:58502"/>
        <dbReference type="EC" id="2.7.1.156"/>
    </reaction>
</comment>
<comment type="pathway">
    <text evidence="5">Cofactor biosynthesis; adenosylcobalamin biosynthesis; adenosylcobalamin from cob(II)yrinate a,c-diamide: step 6/7.</text>
</comment>
<feature type="binding site" evidence="19">
    <location>
        <begin position="31"/>
        <end position="33"/>
    </location>
    <ligand>
        <name>GTP</name>
        <dbReference type="ChEBI" id="CHEBI:37565"/>
    </ligand>
</feature>
<evidence type="ECO:0000256" key="7">
    <source>
        <dbReference type="ARBA" id="ARBA00007490"/>
    </source>
</evidence>
<dbReference type="EC" id="2.7.1.156" evidence="8"/>
<evidence type="ECO:0000256" key="2">
    <source>
        <dbReference type="ARBA" id="ARBA00000711"/>
    </source>
</evidence>
<evidence type="ECO:0000256" key="18">
    <source>
        <dbReference type="PIRSR" id="PIRSR006135-1"/>
    </source>
</evidence>
<feature type="binding site" evidence="19">
    <location>
        <position position="59"/>
    </location>
    <ligand>
        <name>GTP</name>
        <dbReference type="ChEBI" id="CHEBI:37565"/>
    </ligand>
</feature>
<dbReference type="Pfam" id="PF02283">
    <property type="entry name" value="CobU"/>
    <property type="match status" value="1"/>
</dbReference>
<dbReference type="EC" id="2.7.7.62" evidence="9"/>
<evidence type="ECO:0000256" key="6">
    <source>
        <dbReference type="ARBA" id="ARBA00005159"/>
    </source>
</evidence>
<dbReference type="GO" id="GO:0043752">
    <property type="term" value="F:adenosylcobinamide kinase activity"/>
    <property type="evidence" value="ECO:0007669"/>
    <property type="project" value="UniProtKB-EC"/>
</dbReference>
<dbReference type="NCBIfam" id="NF004469">
    <property type="entry name" value="PRK05800.1"/>
    <property type="match status" value="1"/>
</dbReference>
<dbReference type="PATRIC" id="fig|1193502.14.peg.1532"/>
<comment type="function">
    <text evidence="4">Catalyzes ATP-dependent phosphorylation of adenosylcobinamide and addition of GMP to adenosylcobinamide phosphate.</text>
</comment>
<comment type="catalytic activity">
    <reaction evidence="1">
        <text>adenosylcob(III)inamide + ATP = adenosylcob(III)inamide phosphate + ADP + H(+)</text>
        <dbReference type="Rhea" id="RHEA:15769"/>
        <dbReference type="ChEBI" id="CHEBI:2480"/>
        <dbReference type="ChEBI" id="CHEBI:15378"/>
        <dbReference type="ChEBI" id="CHEBI:30616"/>
        <dbReference type="ChEBI" id="CHEBI:58502"/>
        <dbReference type="ChEBI" id="CHEBI:456216"/>
        <dbReference type="EC" id="2.7.1.156"/>
    </reaction>
</comment>
<dbReference type="KEGG" id="shal:SHALO_1509"/>
<dbReference type="PANTHER" id="PTHR34848">
    <property type="match status" value="1"/>
</dbReference>
<dbReference type="Gene3D" id="3.40.50.300">
    <property type="entry name" value="P-loop containing nucleotide triphosphate hydrolases"/>
    <property type="match status" value="1"/>
</dbReference>
<evidence type="ECO:0000256" key="19">
    <source>
        <dbReference type="PIRSR" id="PIRSR006135-2"/>
    </source>
</evidence>
<dbReference type="PIRSF" id="PIRSF006135">
    <property type="entry name" value="CobU"/>
    <property type="match status" value="1"/>
</dbReference>
<feature type="active site" description="GMP-histidine intermediate" evidence="18">
    <location>
        <position position="47"/>
    </location>
</feature>
<dbReference type="GO" id="GO:0009236">
    <property type="term" value="P:cobalamin biosynthetic process"/>
    <property type="evidence" value="ECO:0007669"/>
    <property type="project" value="UniProtKB-UniPathway"/>
</dbReference>
<evidence type="ECO:0000256" key="5">
    <source>
        <dbReference type="ARBA" id="ARBA00004692"/>
    </source>
</evidence>
<dbReference type="SUPFAM" id="SSF52540">
    <property type="entry name" value="P-loop containing nucleoside triphosphate hydrolases"/>
    <property type="match status" value="1"/>
</dbReference>
<reference evidence="21" key="1">
    <citation type="submission" date="2016-08" db="EMBL/GenBank/DDBJ databases">
        <title>Complete genome sequence of the organohalide-respiring Epsilonproteobacterium Sulfurospirillum halorespirans.</title>
        <authorList>
            <person name="Goris T."/>
            <person name="Zimmermann J."/>
            <person name="Schenz B."/>
            <person name="Lemos M."/>
            <person name="Hackermueller J."/>
            <person name="Diekert G."/>
        </authorList>
    </citation>
    <scope>NUCLEOTIDE SEQUENCE [LARGE SCALE GENOMIC DNA]</scope>
    <source>
        <strain>DSM 13726</strain>
        <strain evidence="21">PCE-M2</strain>
    </source>
</reference>
<evidence type="ECO:0000256" key="14">
    <source>
        <dbReference type="ARBA" id="ARBA00022840"/>
    </source>
</evidence>
<gene>
    <name evidence="20" type="ORF">SHALO_1509</name>
</gene>
<dbReference type="CDD" id="cd00544">
    <property type="entry name" value="CobU"/>
    <property type="match status" value="1"/>
</dbReference>
<dbReference type="InterPro" id="IPR003203">
    <property type="entry name" value="CobU/CobP"/>
</dbReference>
<feature type="binding site" evidence="19">
    <location>
        <position position="81"/>
    </location>
    <ligand>
        <name>GTP</name>
        <dbReference type="ChEBI" id="CHEBI:37565"/>
    </ligand>
</feature>
<dbReference type="PANTHER" id="PTHR34848:SF1">
    <property type="entry name" value="BIFUNCTIONAL ADENOSYLCOBALAMIN BIOSYNTHESIS PROTEIN COBU"/>
    <property type="match status" value="1"/>
</dbReference>
<dbReference type="Proteomes" id="UP000094609">
    <property type="component" value="Chromosome"/>
</dbReference>
<evidence type="ECO:0000313" key="21">
    <source>
        <dbReference type="Proteomes" id="UP000094609"/>
    </source>
</evidence>
<keyword evidence="14" id="KW-0067">ATP-binding</keyword>
<evidence type="ECO:0000256" key="1">
    <source>
        <dbReference type="ARBA" id="ARBA00000312"/>
    </source>
</evidence>
<dbReference type="AlphaFoldDB" id="A0A1D7TK45"/>
<evidence type="ECO:0000256" key="15">
    <source>
        <dbReference type="ARBA" id="ARBA00023134"/>
    </source>
</evidence>
<keyword evidence="20" id="KW-0548">Nucleotidyltransferase</keyword>
<dbReference type="InterPro" id="IPR027417">
    <property type="entry name" value="P-loop_NTPase"/>
</dbReference>
<keyword evidence="13" id="KW-0418">Kinase</keyword>